<feature type="region of interest" description="Disordered" evidence="1">
    <location>
        <begin position="130"/>
        <end position="150"/>
    </location>
</feature>
<dbReference type="GeneID" id="108626400"/>
<accession>A0AAJ7N895</accession>
<feature type="region of interest" description="Disordered" evidence="1">
    <location>
        <begin position="375"/>
        <end position="413"/>
    </location>
</feature>
<evidence type="ECO:0000313" key="3">
    <source>
        <dbReference type="Proteomes" id="UP000694925"/>
    </source>
</evidence>
<feature type="compositionally biased region" description="Low complexity" evidence="1">
    <location>
        <begin position="380"/>
        <end position="399"/>
    </location>
</feature>
<organism evidence="3 4">
    <name type="scientific">Ceratina calcarata</name>
    <dbReference type="NCBI Taxonomy" id="156304"/>
    <lineage>
        <taxon>Eukaryota</taxon>
        <taxon>Metazoa</taxon>
        <taxon>Ecdysozoa</taxon>
        <taxon>Arthropoda</taxon>
        <taxon>Hexapoda</taxon>
        <taxon>Insecta</taxon>
        <taxon>Pterygota</taxon>
        <taxon>Neoptera</taxon>
        <taxon>Endopterygota</taxon>
        <taxon>Hymenoptera</taxon>
        <taxon>Apocrita</taxon>
        <taxon>Aculeata</taxon>
        <taxon>Apoidea</taxon>
        <taxon>Anthophila</taxon>
        <taxon>Apidae</taxon>
        <taxon>Ceratina</taxon>
        <taxon>Zadontomerus</taxon>
    </lineage>
</organism>
<gene>
    <name evidence="4" type="primary">LOC108626400</name>
</gene>
<keyword evidence="2" id="KW-0732">Signal</keyword>
<dbReference type="Proteomes" id="UP000694925">
    <property type="component" value="Unplaced"/>
</dbReference>
<reference evidence="4" key="1">
    <citation type="submission" date="2025-08" db="UniProtKB">
        <authorList>
            <consortium name="RefSeq"/>
        </authorList>
    </citation>
    <scope>IDENTIFICATION</scope>
    <source>
        <tissue evidence="4">Whole body</tissue>
    </source>
</reference>
<evidence type="ECO:0000313" key="4">
    <source>
        <dbReference type="RefSeq" id="XP_017882534.1"/>
    </source>
</evidence>
<proteinExistence type="predicted"/>
<dbReference type="AlphaFoldDB" id="A0AAJ7N895"/>
<feature type="region of interest" description="Disordered" evidence="1">
    <location>
        <begin position="662"/>
        <end position="699"/>
    </location>
</feature>
<name>A0AAJ7N895_9HYME</name>
<sequence>MLFQKMPGTPSALWRWLFLAGLIHCSSCQSVSATFENKTGQAESKPRVFSPRMDYDEWTPLGRGDPLKNNPTFDYVPPVLDRVQYWLDSHTTEPSAKRNILVLGVTAKKTSPKIPEQFLKFVDGPKFTRSSHQDNYRNEFTGSSGAEPPKVVRTNSFRNGPIDYRNQNRIQSIPASYYPSSYYNQKTKPYTMMLPPPLTQKDKIVSFAEPTQQFNTQTEEGPVLQDSQFFASVPPPKNYNQHSVKLGNKFAPSRNPVQTVSQVETIKSVYASSPPPTRSKYESITTPSVSFEKSNLIYQSTQTLSGGWPNNGAPLSTPTTNLANQSTRQPVDYPRDQYEIDHHVAASSNHEVIVEQNANIIVDGDSNENEEVVVGQKGMTSPNTPPTTTMTTTTTTKSTASEERENQGKGSAEKMHIVVPTSPESQEGRKEPVSVVMPANYSEKKSNQETQVETTTTSMLENTTTAEEEASDSFSVETQPIRNLATGSSILMPNRMMPHQHIMHSTMAPFISRHPDSMMGFGAPQAPMSSMMHPQGRPNHGSMHFLGSMRPNVGFRAPASMSMFPPMTHMHAPPMKSMMSHMGPPVVMDQSHGSQLLPTMFNSPPPSTLMQSMEDHFFDQHRSTSIFTTPTAAPLLPTVSTSIDNSPSIVDTYTKTAEIVDNSSKMTMDSEKKEENKDDQKKIMDSSSSASPQITTVPSLTTDPIFSHYKQPAKPIRGPMYLIIQGHSKVKTYKPTVSKHGVPLERNEILESATERQLSKFEQFVQENTKNGNRANAVAIEKKKIEEKARAEKIALARQNDLMSLVESGLVSFTVSPTSSTADDRGANSVTTIEINAN</sequence>
<feature type="signal peptide" evidence="2">
    <location>
        <begin position="1"/>
        <end position="28"/>
    </location>
</feature>
<feature type="chain" id="PRO_5042539534" evidence="2">
    <location>
        <begin position="29"/>
        <end position="838"/>
    </location>
</feature>
<protein>
    <submittedName>
        <fullName evidence="4">Uncharacterized protein LOC108626400 isoform X1</fullName>
    </submittedName>
</protein>
<keyword evidence="3" id="KW-1185">Reference proteome</keyword>
<feature type="compositionally biased region" description="Polar residues" evidence="1">
    <location>
        <begin position="685"/>
        <end position="699"/>
    </location>
</feature>
<evidence type="ECO:0000256" key="1">
    <source>
        <dbReference type="SAM" id="MobiDB-lite"/>
    </source>
</evidence>
<dbReference type="KEGG" id="ccal:108626400"/>
<feature type="compositionally biased region" description="Basic and acidic residues" evidence="1">
    <location>
        <begin position="400"/>
        <end position="413"/>
    </location>
</feature>
<feature type="compositionally biased region" description="Basic and acidic residues" evidence="1">
    <location>
        <begin position="668"/>
        <end position="684"/>
    </location>
</feature>
<evidence type="ECO:0000256" key="2">
    <source>
        <dbReference type="SAM" id="SignalP"/>
    </source>
</evidence>
<dbReference type="RefSeq" id="XP_017882534.1">
    <property type="nucleotide sequence ID" value="XM_018027045.2"/>
</dbReference>